<proteinExistence type="inferred from homology"/>
<dbReference type="Pfam" id="PF00117">
    <property type="entry name" value="GATase"/>
    <property type="match status" value="1"/>
</dbReference>
<feature type="active site" evidence="10 11">
    <location>
        <position position="177"/>
    </location>
</feature>
<dbReference type="EC" id="4.3.2.10" evidence="10"/>
<dbReference type="NCBIfam" id="TIGR01855">
    <property type="entry name" value="IMP_synth_hisH"/>
    <property type="match status" value="1"/>
</dbReference>
<dbReference type="PANTHER" id="PTHR42701:SF1">
    <property type="entry name" value="IMIDAZOLE GLYCEROL PHOSPHATE SYNTHASE SUBUNIT HISH"/>
    <property type="match status" value="1"/>
</dbReference>
<organism evidence="13 14">
    <name type="scientific">Methanothermobacter thermautotrophicus</name>
    <name type="common">Methanobacterium thermoformicicum</name>
    <dbReference type="NCBI Taxonomy" id="145262"/>
    <lineage>
        <taxon>Archaea</taxon>
        <taxon>Methanobacteriati</taxon>
        <taxon>Methanobacteriota</taxon>
        <taxon>Methanomada group</taxon>
        <taxon>Methanobacteria</taxon>
        <taxon>Methanobacteriales</taxon>
        <taxon>Methanobacteriaceae</taxon>
        <taxon>Methanothermobacter</taxon>
    </lineage>
</organism>
<dbReference type="HAMAP" id="MF_00278">
    <property type="entry name" value="HisH"/>
    <property type="match status" value="1"/>
</dbReference>
<dbReference type="InterPro" id="IPR017926">
    <property type="entry name" value="GATASE"/>
</dbReference>
<name>A0A842YKP8_METTF</name>
<dbReference type="InterPro" id="IPR029062">
    <property type="entry name" value="Class_I_gatase-like"/>
</dbReference>
<feature type="domain" description="Glutamine amidotransferase" evidence="12">
    <location>
        <begin position="4"/>
        <end position="193"/>
    </location>
</feature>
<evidence type="ECO:0000256" key="2">
    <source>
        <dbReference type="ARBA" id="ARBA00011152"/>
    </source>
</evidence>
<comment type="subunit">
    <text evidence="2 10">Heterodimer of HisH and HisF.</text>
</comment>
<feature type="active site" description="Nucleophile" evidence="10 11">
    <location>
        <position position="77"/>
    </location>
</feature>
<evidence type="ECO:0000256" key="9">
    <source>
        <dbReference type="ARBA" id="ARBA00049534"/>
    </source>
</evidence>
<evidence type="ECO:0000256" key="6">
    <source>
        <dbReference type="ARBA" id="ARBA00023102"/>
    </source>
</evidence>
<dbReference type="GO" id="GO:0004359">
    <property type="term" value="F:glutaminase activity"/>
    <property type="evidence" value="ECO:0007669"/>
    <property type="project" value="UniProtKB-EC"/>
</dbReference>
<evidence type="ECO:0000256" key="11">
    <source>
        <dbReference type="PIRSR" id="PIRSR000495-1"/>
    </source>
</evidence>
<dbReference type="RefSeq" id="WP_192961678.1">
    <property type="nucleotide sequence ID" value="NZ_QKOF01000005.1"/>
</dbReference>
<dbReference type="PANTHER" id="PTHR42701">
    <property type="entry name" value="IMIDAZOLE GLYCEROL PHOSPHATE SYNTHASE SUBUNIT HISH"/>
    <property type="match status" value="1"/>
</dbReference>
<dbReference type="Proteomes" id="UP000646659">
    <property type="component" value="Unassembled WGS sequence"/>
</dbReference>
<evidence type="ECO:0000256" key="4">
    <source>
        <dbReference type="ARBA" id="ARBA00022801"/>
    </source>
</evidence>
<evidence type="ECO:0000256" key="1">
    <source>
        <dbReference type="ARBA" id="ARBA00005091"/>
    </source>
</evidence>
<comment type="catalytic activity">
    <reaction evidence="9 10">
        <text>L-glutamine + H2O = L-glutamate + NH4(+)</text>
        <dbReference type="Rhea" id="RHEA:15889"/>
        <dbReference type="ChEBI" id="CHEBI:15377"/>
        <dbReference type="ChEBI" id="CHEBI:28938"/>
        <dbReference type="ChEBI" id="CHEBI:29985"/>
        <dbReference type="ChEBI" id="CHEBI:58359"/>
        <dbReference type="EC" id="3.5.1.2"/>
    </reaction>
</comment>
<dbReference type="PROSITE" id="PS51273">
    <property type="entry name" value="GATASE_TYPE_1"/>
    <property type="match status" value="1"/>
</dbReference>
<dbReference type="EC" id="3.5.1.2" evidence="10"/>
<evidence type="ECO:0000256" key="5">
    <source>
        <dbReference type="ARBA" id="ARBA00022962"/>
    </source>
</evidence>
<comment type="function">
    <text evidence="10">IGPS catalyzes the conversion of PRFAR and glutamine to IGP, AICAR and glutamate. The HisH subunit catalyzes the hydrolysis of glutamine to glutamate and ammonia as part of the synthesis of IGP and AICAR. The resulting ammonia molecule is channeled to the active site of HisF.</text>
</comment>
<evidence type="ECO:0000259" key="12">
    <source>
        <dbReference type="Pfam" id="PF00117"/>
    </source>
</evidence>
<keyword evidence="5 10" id="KW-0315">Glutamine amidotransferase</keyword>
<sequence length="198" mass="21399">MIAIIDYGSGNLRSIANAFRRIGADVCVTSDPQILDSADALLLPGVGAFGSAMARLEGLRETILGNIREGKPFLGICLGLQVLLSESQESPGVQGLNMIPGRVIRIPPGNKVPHMGWNQLIIAEDSPLLEGAEDEYFYFVHSYYAEPSADVVTARTEYGVEMTAAIESDNIHATQFHPEKSGEAGLDVLRNFVEIIRA</sequence>
<keyword evidence="10" id="KW-0963">Cytoplasm</keyword>
<dbReference type="UniPathway" id="UPA00031">
    <property type="reaction ID" value="UER00010"/>
</dbReference>
<dbReference type="GO" id="GO:0000105">
    <property type="term" value="P:L-histidine biosynthetic process"/>
    <property type="evidence" value="ECO:0007669"/>
    <property type="project" value="UniProtKB-UniRule"/>
</dbReference>
<dbReference type="EMBL" id="QKOF01000005">
    <property type="protein sequence ID" value="MBE2899909.1"/>
    <property type="molecule type" value="Genomic_DNA"/>
</dbReference>
<dbReference type="GO" id="GO:0000107">
    <property type="term" value="F:imidazoleglycerol-phosphate synthase activity"/>
    <property type="evidence" value="ECO:0007669"/>
    <property type="project" value="UniProtKB-UniRule"/>
</dbReference>
<comment type="catalytic activity">
    <reaction evidence="8 10">
        <text>5-[(5-phospho-1-deoxy-D-ribulos-1-ylimino)methylamino]-1-(5-phospho-beta-D-ribosyl)imidazole-4-carboxamide + L-glutamine = D-erythro-1-(imidazol-4-yl)glycerol 3-phosphate + 5-amino-1-(5-phospho-beta-D-ribosyl)imidazole-4-carboxamide + L-glutamate + H(+)</text>
        <dbReference type="Rhea" id="RHEA:24793"/>
        <dbReference type="ChEBI" id="CHEBI:15378"/>
        <dbReference type="ChEBI" id="CHEBI:29985"/>
        <dbReference type="ChEBI" id="CHEBI:58278"/>
        <dbReference type="ChEBI" id="CHEBI:58359"/>
        <dbReference type="ChEBI" id="CHEBI:58475"/>
        <dbReference type="ChEBI" id="CHEBI:58525"/>
        <dbReference type="EC" id="4.3.2.10"/>
    </reaction>
</comment>
<evidence type="ECO:0000256" key="3">
    <source>
        <dbReference type="ARBA" id="ARBA00022605"/>
    </source>
</evidence>
<dbReference type="OrthoDB" id="33401at2157"/>
<gene>
    <name evidence="10" type="primary">hisH</name>
    <name evidence="13" type="ORF">DNK57_03625</name>
</gene>
<keyword evidence="4 10" id="KW-0378">Hydrolase</keyword>
<dbReference type="InterPro" id="IPR010139">
    <property type="entry name" value="Imidazole-glycPsynth_HisH"/>
</dbReference>
<comment type="pathway">
    <text evidence="1 10">Amino-acid biosynthesis; L-histidine biosynthesis; L-histidine from 5-phospho-alpha-D-ribose 1-diphosphate: step 5/9.</text>
</comment>
<comment type="caution">
    <text evidence="13">The sequence shown here is derived from an EMBL/GenBank/DDBJ whole genome shotgun (WGS) entry which is preliminary data.</text>
</comment>
<dbReference type="SUPFAM" id="SSF52317">
    <property type="entry name" value="Class I glutamine amidotransferase-like"/>
    <property type="match status" value="1"/>
</dbReference>
<protein>
    <recommendedName>
        <fullName evidence="10">Imidazole glycerol phosphate synthase subunit HisH</fullName>
        <ecNumber evidence="10">4.3.2.10</ecNumber>
    </recommendedName>
    <alternativeName>
        <fullName evidence="10">IGP synthase glutaminase subunit</fullName>
        <ecNumber evidence="10">3.5.1.2</ecNumber>
    </alternativeName>
    <alternativeName>
        <fullName evidence="10">IGP synthase subunit HisH</fullName>
    </alternativeName>
    <alternativeName>
        <fullName evidence="10">ImGP synthase subunit HisH</fullName>
        <shortName evidence="10">IGPS subunit HisH</shortName>
    </alternativeName>
</protein>
<evidence type="ECO:0000313" key="13">
    <source>
        <dbReference type="EMBL" id="MBE2899909.1"/>
    </source>
</evidence>
<keyword evidence="7 10" id="KW-0456">Lyase</keyword>
<keyword evidence="6 10" id="KW-0368">Histidine biosynthesis</keyword>
<evidence type="ECO:0000256" key="7">
    <source>
        <dbReference type="ARBA" id="ARBA00023239"/>
    </source>
</evidence>
<accession>A0A842YKP8</accession>
<comment type="subcellular location">
    <subcellularLocation>
        <location evidence="10">Cytoplasm</location>
    </subcellularLocation>
</comment>
<dbReference type="Gene3D" id="3.40.50.880">
    <property type="match status" value="1"/>
</dbReference>
<feature type="active site" evidence="10 11">
    <location>
        <position position="179"/>
    </location>
</feature>
<evidence type="ECO:0000313" key="14">
    <source>
        <dbReference type="Proteomes" id="UP000646659"/>
    </source>
</evidence>
<evidence type="ECO:0000256" key="8">
    <source>
        <dbReference type="ARBA" id="ARBA00047838"/>
    </source>
</evidence>
<dbReference type="GO" id="GO:0005737">
    <property type="term" value="C:cytoplasm"/>
    <property type="evidence" value="ECO:0007669"/>
    <property type="project" value="UniProtKB-SubCell"/>
</dbReference>
<reference evidence="13" key="1">
    <citation type="submission" date="2018-06" db="EMBL/GenBank/DDBJ databases">
        <title>Draft genome sequence of Methanothermobacter thermautotrophicus Strain WHS, a thermophilic, hydrogenotrophic methanogen isolated from Washburn Hot Springs in Yellowstone National Park, USA.</title>
        <authorList>
            <person name="Mckay L.J."/>
            <person name="Klingelsmith K."/>
            <person name="Inskeep W.P."/>
            <person name="Fields M.W."/>
        </authorList>
    </citation>
    <scope>NUCLEOTIDE SEQUENCE</scope>
    <source>
        <strain evidence="13">WHS</strain>
    </source>
</reference>
<dbReference type="GO" id="GO:0016829">
    <property type="term" value="F:lyase activity"/>
    <property type="evidence" value="ECO:0007669"/>
    <property type="project" value="UniProtKB-KW"/>
</dbReference>
<dbReference type="AlphaFoldDB" id="A0A842YKP8"/>
<keyword evidence="3 10" id="KW-0028">Amino-acid biosynthesis</keyword>
<evidence type="ECO:0000256" key="10">
    <source>
        <dbReference type="HAMAP-Rule" id="MF_00278"/>
    </source>
</evidence>
<dbReference type="PIRSF" id="PIRSF000495">
    <property type="entry name" value="Amidotransf_hisH"/>
    <property type="match status" value="1"/>
</dbReference>
<dbReference type="CDD" id="cd01748">
    <property type="entry name" value="GATase1_IGP_Synthase"/>
    <property type="match status" value="1"/>
</dbReference>